<dbReference type="SUPFAM" id="SSF69318">
    <property type="entry name" value="Integrin alpha N-terminal domain"/>
    <property type="match status" value="1"/>
</dbReference>
<evidence type="ECO:0000313" key="2">
    <source>
        <dbReference type="Proteomes" id="UP000663838"/>
    </source>
</evidence>
<name>A0A821YWG2_9BILA</name>
<organism evidence="1 2">
    <name type="scientific">Rotaria socialis</name>
    <dbReference type="NCBI Taxonomy" id="392032"/>
    <lineage>
        <taxon>Eukaryota</taxon>
        <taxon>Metazoa</taxon>
        <taxon>Spiralia</taxon>
        <taxon>Gnathifera</taxon>
        <taxon>Rotifera</taxon>
        <taxon>Eurotatoria</taxon>
        <taxon>Bdelloidea</taxon>
        <taxon>Philodinida</taxon>
        <taxon>Philodinidae</taxon>
        <taxon>Rotaria</taxon>
    </lineage>
</organism>
<sequence length="73" mass="7503">MLLGNDDGTFQDQIVQAVGTQPSGLTSGDFNNDSILDAAVTNQGDNTINVLISNGNGTFQVVGTYQIGNGPDS</sequence>
<evidence type="ECO:0000313" key="1">
    <source>
        <dbReference type="EMBL" id="CAF4960682.1"/>
    </source>
</evidence>
<accession>A0A821YWG2</accession>
<evidence type="ECO:0008006" key="3">
    <source>
        <dbReference type="Google" id="ProtNLM"/>
    </source>
</evidence>
<gene>
    <name evidence="1" type="ORF">TOA249_LOCUS34228</name>
</gene>
<protein>
    <recommendedName>
        <fullName evidence="3">VCBS repeat-containing protein</fullName>
    </recommendedName>
</protein>
<reference evidence="1" key="1">
    <citation type="submission" date="2021-02" db="EMBL/GenBank/DDBJ databases">
        <authorList>
            <person name="Nowell W R."/>
        </authorList>
    </citation>
    <scope>NUCLEOTIDE SEQUENCE</scope>
</reference>
<dbReference type="Proteomes" id="UP000663838">
    <property type="component" value="Unassembled WGS sequence"/>
</dbReference>
<feature type="non-terminal residue" evidence="1">
    <location>
        <position position="73"/>
    </location>
</feature>
<dbReference type="Gene3D" id="2.30.30.100">
    <property type="match status" value="1"/>
</dbReference>
<dbReference type="AlphaFoldDB" id="A0A821YWG2"/>
<dbReference type="EMBL" id="CAJOBS010016909">
    <property type="protein sequence ID" value="CAF4960682.1"/>
    <property type="molecule type" value="Genomic_DNA"/>
</dbReference>
<dbReference type="InterPro" id="IPR028994">
    <property type="entry name" value="Integrin_alpha_N"/>
</dbReference>
<comment type="caution">
    <text evidence="1">The sequence shown here is derived from an EMBL/GenBank/DDBJ whole genome shotgun (WGS) entry which is preliminary data.</text>
</comment>
<proteinExistence type="predicted"/>